<dbReference type="AlphaFoldDB" id="A0A1F8DQ68"/>
<organism evidence="1 2">
    <name type="scientific">Candidatus Wolfebacteria bacterium RIFCSPHIGHO2_01_FULL_48_22</name>
    <dbReference type="NCBI Taxonomy" id="1802555"/>
    <lineage>
        <taxon>Bacteria</taxon>
        <taxon>Candidatus Wolfeibacteriota</taxon>
    </lineage>
</organism>
<evidence type="ECO:0000313" key="2">
    <source>
        <dbReference type="Proteomes" id="UP000177029"/>
    </source>
</evidence>
<reference evidence="1 2" key="1">
    <citation type="journal article" date="2016" name="Nat. Commun.">
        <title>Thousands of microbial genomes shed light on interconnected biogeochemical processes in an aquifer system.</title>
        <authorList>
            <person name="Anantharaman K."/>
            <person name="Brown C.T."/>
            <person name="Hug L.A."/>
            <person name="Sharon I."/>
            <person name="Castelle C.J."/>
            <person name="Probst A.J."/>
            <person name="Thomas B.C."/>
            <person name="Singh A."/>
            <person name="Wilkins M.J."/>
            <person name="Karaoz U."/>
            <person name="Brodie E.L."/>
            <person name="Williams K.H."/>
            <person name="Hubbard S.S."/>
            <person name="Banfield J.F."/>
        </authorList>
    </citation>
    <scope>NUCLEOTIDE SEQUENCE [LARGE SCALE GENOMIC DNA]</scope>
</reference>
<protein>
    <submittedName>
        <fullName evidence="1">Uncharacterized protein</fullName>
    </submittedName>
</protein>
<sequence length="198" mass="23273">MGVAKGSVSVWVRNVSLTPEQKKFLSQKNYTREAVERRRQTRLKNENARREIIIQKARSQISPILKKELWLIGSILYWAEGGKTRRDLVRFSNSDPEMIRLILKFFRKVCNVSEEKIKVHVHIHPHLDHISAEKYWSHITKIPLTRFYKTYRGVSKASKQTRQTLPYGTCDVYIASTELFLKIYGWVQGIFSSHKNLK</sequence>
<dbReference type="Proteomes" id="UP000177029">
    <property type="component" value="Unassembled WGS sequence"/>
</dbReference>
<proteinExistence type="predicted"/>
<accession>A0A1F8DQ68</accession>
<dbReference type="EMBL" id="MGIP01000019">
    <property type="protein sequence ID" value="OGM90556.1"/>
    <property type="molecule type" value="Genomic_DNA"/>
</dbReference>
<evidence type="ECO:0000313" key="1">
    <source>
        <dbReference type="EMBL" id="OGM90556.1"/>
    </source>
</evidence>
<gene>
    <name evidence="1" type="ORF">A2755_03310</name>
</gene>
<comment type="caution">
    <text evidence="1">The sequence shown here is derived from an EMBL/GenBank/DDBJ whole genome shotgun (WGS) entry which is preliminary data.</text>
</comment>
<name>A0A1F8DQ68_9BACT</name>